<evidence type="ECO:0000259" key="2">
    <source>
        <dbReference type="Pfam" id="PF02517"/>
    </source>
</evidence>
<gene>
    <name evidence="3" type="ORF">SAMN02745704_02610</name>
</gene>
<feature type="transmembrane region" description="Helical" evidence="1">
    <location>
        <begin position="176"/>
        <end position="200"/>
    </location>
</feature>
<sequence length="203" mass="22737">MRRWAELICLFILLPTAMALEWLPGAKLFWLLGAALGCGIWLAVSAPGGKKWRITRPGPLPAGMLWRIGVAAVVVTALTLVLHPERFLELPRRRTGLWLLIMALYPMLSAWPQEIIYRGFFFQRYAALFHRPWAMILASGAVFAYVHVIYANTLALSLSLVGGVLLSQAYARDQSLFWVTVEHAAYGLLVFTLGLGRYFYQGG</sequence>
<keyword evidence="1" id="KW-0812">Transmembrane</keyword>
<dbReference type="GO" id="GO:0004175">
    <property type="term" value="F:endopeptidase activity"/>
    <property type="evidence" value="ECO:0007669"/>
    <property type="project" value="UniProtKB-ARBA"/>
</dbReference>
<dbReference type="GO" id="GO:0006508">
    <property type="term" value="P:proteolysis"/>
    <property type="evidence" value="ECO:0007669"/>
    <property type="project" value="UniProtKB-KW"/>
</dbReference>
<keyword evidence="1" id="KW-0472">Membrane</keyword>
<dbReference type="InterPro" id="IPR003675">
    <property type="entry name" value="Rce1/LyrA-like_dom"/>
</dbReference>
<keyword evidence="3" id="KW-0378">Hydrolase</keyword>
<protein>
    <submittedName>
        <fullName evidence="3">CAAX protease self-immunity</fullName>
    </submittedName>
</protein>
<feature type="domain" description="CAAX prenyl protease 2/Lysostaphin resistance protein A-like" evidence="2">
    <location>
        <begin position="98"/>
        <end position="186"/>
    </location>
</feature>
<feature type="transmembrane region" description="Helical" evidence="1">
    <location>
        <begin position="60"/>
        <end position="83"/>
    </location>
</feature>
<keyword evidence="1" id="KW-1133">Transmembrane helix</keyword>
<dbReference type="STRING" id="1121449.SAMN02745704_02610"/>
<dbReference type="AlphaFoldDB" id="A0A1T4XYU2"/>
<proteinExistence type="predicted"/>
<feature type="transmembrane region" description="Helical" evidence="1">
    <location>
        <begin position="29"/>
        <end position="48"/>
    </location>
</feature>
<dbReference type="EMBL" id="FUYC01000021">
    <property type="protein sequence ID" value="SKA94720.1"/>
    <property type="molecule type" value="Genomic_DNA"/>
</dbReference>
<dbReference type="Proteomes" id="UP000190027">
    <property type="component" value="Unassembled WGS sequence"/>
</dbReference>
<feature type="transmembrane region" description="Helical" evidence="1">
    <location>
        <begin position="133"/>
        <end position="156"/>
    </location>
</feature>
<evidence type="ECO:0000313" key="3">
    <source>
        <dbReference type="EMBL" id="SKA94720.1"/>
    </source>
</evidence>
<accession>A0A1T4XYU2</accession>
<evidence type="ECO:0000313" key="4">
    <source>
        <dbReference type="Proteomes" id="UP000190027"/>
    </source>
</evidence>
<organism evidence="3 4">
    <name type="scientific">Paucidesulfovibrio gracilis DSM 16080</name>
    <dbReference type="NCBI Taxonomy" id="1121449"/>
    <lineage>
        <taxon>Bacteria</taxon>
        <taxon>Pseudomonadati</taxon>
        <taxon>Thermodesulfobacteriota</taxon>
        <taxon>Desulfovibrionia</taxon>
        <taxon>Desulfovibrionales</taxon>
        <taxon>Desulfovibrionaceae</taxon>
        <taxon>Paucidesulfovibrio</taxon>
    </lineage>
</organism>
<name>A0A1T4XYU2_9BACT</name>
<dbReference type="GO" id="GO:0080120">
    <property type="term" value="P:CAAX-box protein maturation"/>
    <property type="evidence" value="ECO:0007669"/>
    <property type="project" value="UniProtKB-ARBA"/>
</dbReference>
<keyword evidence="3" id="KW-0645">Protease</keyword>
<feature type="transmembrane region" description="Helical" evidence="1">
    <location>
        <begin position="95"/>
        <end position="112"/>
    </location>
</feature>
<reference evidence="3 4" key="1">
    <citation type="submission" date="2017-02" db="EMBL/GenBank/DDBJ databases">
        <authorList>
            <person name="Peterson S.W."/>
        </authorList>
    </citation>
    <scope>NUCLEOTIDE SEQUENCE [LARGE SCALE GENOMIC DNA]</scope>
    <source>
        <strain evidence="3 4">DSM 16080</strain>
    </source>
</reference>
<dbReference type="Pfam" id="PF02517">
    <property type="entry name" value="Rce1-like"/>
    <property type="match status" value="1"/>
</dbReference>
<keyword evidence="4" id="KW-1185">Reference proteome</keyword>
<evidence type="ECO:0000256" key="1">
    <source>
        <dbReference type="SAM" id="Phobius"/>
    </source>
</evidence>